<evidence type="ECO:0000256" key="1">
    <source>
        <dbReference type="ARBA" id="ARBA00012417"/>
    </source>
</evidence>
<dbReference type="SUPFAM" id="SSF52540">
    <property type="entry name" value="P-loop containing nucleoside triphosphate hydrolases"/>
    <property type="match status" value="1"/>
</dbReference>
<dbReference type="InterPro" id="IPR008921">
    <property type="entry name" value="DNA_pol3_clamp-load_cplx_C"/>
</dbReference>
<dbReference type="PANTHER" id="PTHR34388:SF1">
    <property type="entry name" value="DNA POLYMERASE III SUBUNIT DELTA"/>
    <property type="match status" value="1"/>
</dbReference>
<dbReference type="Proteomes" id="UP000199355">
    <property type="component" value="Unassembled WGS sequence"/>
</dbReference>
<gene>
    <name evidence="8" type="ORF">SAMN05192586_101221</name>
</gene>
<keyword evidence="5" id="KW-0239">DNA-directed DNA polymerase</keyword>
<reference evidence="9" key="1">
    <citation type="submission" date="2016-10" db="EMBL/GenBank/DDBJ databases">
        <authorList>
            <person name="Varghese N."/>
            <person name="Submissions S."/>
        </authorList>
    </citation>
    <scope>NUCLEOTIDE SEQUENCE [LARGE SCALE GENOMIC DNA]</scope>
    <source>
        <strain evidence="9">KHC7</strain>
    </source>
</reference>
<keyword evidence="3" id="KW-0548">Nucleotidyltransferase</keyword>
<comment type="similarity">
    <text evidence="6">Belongs to the DNA polymerase HolA subunit family.</text>
</comment>
<evidence type="ECO:0000256" key="3">
    <source>
        <dbReference type="ARBA" id="ARBA00022695"/>
    </source>
</evidence>
<dbReference type="STRING" id="571438.SAMN05192586_101221"/>
<dbReference type="RefSeq" id="WP_092152476.1">
    <property type="nucleotide sequence ID" value="NZ_FNBX01000001.1"/>
</dbReference>
<keyword evidence="9" id="KW-1185">Reference proteome</keyword>
<dbReference type="Gene3D" id="1.20.272.10">
    <property type="match status" value="1"/>
</dbReference>
<dbReference type="AlphaFoldDB" id="A0A1G7IAV5"/>
<dbReference type="EMBL" id="FNBX01000001">
    <property type="protein sequence ID" value="SDF09877.1"/>
    <property type="molecule type" value="Genomic_DNA"/>
</dbReference>
<name>A0A1G7IAV5_9BACT</name>
<comment type="catalytic activity">
    <reaction evidence="7">
        <text>DNA(n) + a 2'-deoxyribonucleoside 5'-triphosphate = DNA(n+1) + diphosphate</text>
        <dbReference type="Rhea" id="RHEA:22508"/>
        <dbReference type="Rhea" id="RHEA-COMP:17339"/>
        <dbReference type="Rhea" id="RHEA-COMP:17340"/>
        <dbReference type="ChEBI" id="CHEBI:33019"/>
        <dbReference type="ChEBI" id="CHEBI:61560"/>
        <dbReference type="ChEBI" id="CHEBI:173112"/>
        <dbReference type="EC" id="2.7.7.7"/>
    </reaction>
</comment>
<dbReference type="InterPro" id="IPR027417">
    <property type="entry name" value="P-loop_NTPase"/>
</dbReference>
<dbReference type="EC" id="2.7.7.7" evidence="1"/>
<proteinExistence type="inferred from homology"/>
<evidence type="ECO:0000313" key="8">
    <source>
        <dbReference type="EMBL" id="SDF09877.1"/>
    </source>
</evidence>
<dbReference type="SUPFAM" id="SSF48019">
    <property type="entry name" value="post-AAA+ oligomerization domain-like"/>
    <property type="match status" value="1"/>
</dbReference>
<dbReference type="PANTHER" id="PTHR34388">
    <property type="entry name" value="DNA POLYMERASE III SUBUNIT DELTA"/>
    <property type="match status" value="1"/>
</dbReference>
<evidence type="ECO:0000256" key="7">
    <source>
        <dbReference type="ARBA" id="ARBA00049244"/>
    </source>
</evidence>
<evidence type="ECO:0000256" key="4">
    <source>
        <dbReference type="ARBA" id="ARBA00022705"/>
    </source>
</evidence>
<keyword evidence="2" id="KW-0808">Transferase</keyword>
<dbReference type="GO" id="GO:0003677">
    <property type="term" value="F:DNA binding"/>
    <property type="evidence" value="ECO:0007669"/>
    <property type="project" value="InterPro"/>
</dbReference>
<dbReference type="GO" id="GO:0009360">
    <property type="term" value="C:DNA polymerase III complex"/>
    <property type="evidence" value="ECO:0007669"/>
    <property type="project" value="TreeGrafter"/>
</dbReference>
<evidence type="ECO:0000256" key="5">
    <source>
        <dbReference type="ARBA" id="ARBA00022932"/>
    </source>
</evidence>
<accession>A0A1G7IAV5</accession>
<dbReference type="GO" id="GO:0006261">
    <property type="term" value="P:DNA-templated DNA replication"/>
    <property type="evidence" value="ECO:0007669"/>
    <property type="project" value="TreeGrafter"/>
</dbReference>
<dbReference type="GO" id="GO:0003887">
    <property type="term" value="F:DNA-directed DNA polymerase activity"/>
    <property type="evidence" value="ECO:0007669"/>
    <property type="project" value="UniProtKB-KW"/>
</dbReference>
<evidence type="ECO:0000256" key="6">
    <source>
        <dbReference type="ARBA" id="ARBA00034754"/>
    </source>
</evidence>
<evidence type="ECO:0000256" key="2">
    <source>
        <dbReference type="ARBA" id="ARBA00022679"/>
    </source>
</evidence>
<organism evidence="8 9">
    <name type="scientific">Desulfovibrio legallii</name>
    <dbReference type="NCBI Taxonomy" id="571438"/>
    <lineage>
        <taxon>Bacteria</taxon>
        <taxon>Pseudomonadati</taxon>
        <taxon>Thermodesulfobacteriota</taxon>
        <taxon>Desulfovibrionia</taxon>
        <taxon>Desulfovibrionales</taxon>
        <taxon>Desulfovibrionaceae</taxon>
        <taxon>Desulfovibrio</taxon>
    </lineage>
</organism>
<dbReference type="OrthoDB" id="5443838at2"/>
<keyword evidence="4" id="KW-0235">DNA replication</keyword>
<evidence type="ECO:0000313" key="9">
    <source>
        <dbReference type="Proteomes" id="UP000199355"/>
    </source>
</evidence>
<protein>
    <recommendedName>
        <fullName evidence="1">DNA-directed DNA polymerase</fullName>
        <ecNumber evidence="1">2.7.7.7</ecNumber>
    </recommendedName>
</protein>
<dbReference type="InterPro" id="IPR005790">
    <property type="entry name" value="DNA_polIII_delta"/>
</dbReference>
<sequence>MSTPRPGFSILVCPDGQLLRARLERLLAAHPPRAGQWERRVYWGDEEPPAAFWEELTLPGLLGTSRALVVRQAQLWPVAVWKKLSRALARPSEQCWPFLCLEVPWEKGQPKLPAALAKLHCLKFAAAQDWLWRHEGLTPYSLKSHLVQRGKALGLRFAPDALERLCASVPPDARAVENELEKILLLRASLTAQGAPLPPEVDLSQIPTGGWSPDCNIFSCIRHMEAGNLAPLWQELARNEDGASLLFSFLALLDRELRQLWQLKAGENIRLYPKEAAAKRALAARLSAETLAAALAEIVDAEWQVKSGRRSPEQSLDFLAARITGLLAPAGAPR</sequence>